<dbReference type="AlphaFoldDB" id="A0A6G0NUS8"/>
<accession>A0A6G0NUS8</accession>
<evidence type="ECO:0000313" key="1">
    <source>
        <dbReference type="EMBL" id="KAE9223320.1"/>
    </source>
</evidence>
<proteinExistence type="predicted"/>
<gene>
    <name evidence="1" type="ORF">PF004_g12550</name>
</gene>
<protein>
    <submittedName>
        <fullName evidence="1">Uncharacterized protein</fullName>
    </submittedName>
</protein>
<reference evidence="1 2" key="1">
    <citation type="submission" date="2018-09" db="EMBL/GenBank/DDBJ databases">
        <title>Genomic investigation of the strawberry pathogen Phytophthora fragariae indicates pathogenicity is determined by transcriptional variation in three key races.</title>
        <authorList>
            <person name="Adams T.M."/>
            <person name="Armitage A.D."/>
            <person name="Sobczyk M.K."/>
            <person name="Bates H.J."/>
            <person name="Dunwell J.M."/>
            <person name="Nellist C.F."/>
            <person name="Harrison R.J."/>
        </authorList>
    </citation>
    <scope>NUCLEOTIDE SEQUENCE [LARGE SCALE GENOMIC DNA]</scope>
    <source>
        <strain evidence="1 2">BC-23</strain>
    </source>
</reference>
<sequence length="60" mass="6530">MQLVDTSSGGNEESVVENAISPPPVLVRWTVKKPGATAPPTTNEYTAWTVEQLKKECTSR</sequence>
<dbReference type="Proteomes" id="UP000476176">
    <property type="component" value="Unassembled WGS sequence"/>
</dbReference>
<name>A0A6G0NUS8_9STRA</name>
<organism evidence="1 2">
    <name type="scientific">Phytophthora fragariae</name>
    <dbReference type="NCBI Taxonomy" id="53985"/>
    <lineage>
        <taxon>Eukaryota</taxon>
        <taxon>Sar</taxon>
        <taxon>Stramenopiles</taxon>
        <taxon>Oomycota</taxon>
        <taxon>Peronosporomycetes</taxon>
        <taxon>Peronosporales</taxon>
        <taxon>Peronosporaceae</taxon>
        <taxon>Phytophthora</taxon>
    </lineage>
</organism>
<evidence type="ECO:0000313" key="2">
    <source>
        <dbReference type="Proteomes" id="UP000476176"/>
    </source>
</evidence>
<dbReference type="EMBL" id="QXGC01000721">
    <property type="protein sequence ID" value="KAE9223320.1"/>
    <property type="molecule type" value="Genomic_DNA"/>
</dbReference>
<comment type="caution">
    <text evidence="1">The sequence shown here is derived from an EMBL/GenBank/DDBJ whole genome shotgun (WGS) entry which is preliminary data.</text>
</comment>